<dbReference type="GO" id="GO:0005886">
    <property type="term" value="C:plasma membrane"/>
    <property type="evidence" value="ECO:0007669"/>
    <property type="project" value="TreeGrafter"/>
</dbReference>
<dbReference type="InterPro" id="IPR056412">
    <property type="entry name" value="Ig_CycH"/>
</dbReference>
<proteinExistence type="predicted"/>
<evidence type="ECO:0000313" key="10">
    <source>
        <dbReference type="EMBL" id="HFC91863.1"/>
    </source>
</evidence>
<evidence type="ECO:0000256" key="2">
    <source>
        <dbReference type="ARBA" id="ARBA00022737"/>
    </source>
</evidence>
<dbReference type="PANTHER" id="PTHR47870">
    <property type="entry name" value="CYTOCHROME C-TYPE BIOGENESIS PROTEIN CCMH"/>
    <property type="match status" value="1"/>
</dbReference>
<keyword evidence="7" id="KW-1133">Transmembrane helix</keyword>
<keyword evidence="6" id="KW-0175">Coiled coil</keyword>
<evidence type="ECO:0000256" key="5">
    <source>
        <dbReference type="PROSITE-ProRule" id="PRU00339"/>
    </source>
</evidence>
<reference evidence="10" key="1">
    <citation type="journal article" date="2020" name="mSystems">
        <title>Genome- and Community-Level Interaction Insights into Carbon Utilization and Element Cycling Functions of Hydrothermarchaeota in Hydrothermal Sediment.</title>
        <authorList>
            <person name="Zhou Z."/>
            <person name="Liu Y."/>
            <person name="Xu W."/>
            <person name="Pan J."/>
            <person name="Luo Z.H."/>
            <person name="Li M."/>
        </authorList>
    </citation>
    <scope>NUCLEOTIDE SEQUENCE [LARGE SCALE GENOMIC DNA]</scope>
    <source>
        <strain evidence="10">HyVt-493</strain>
    </source>
</reference>
<sequence length="425" mass="46546">MFWIFAILLIILALAMILPPLLKKTQLETNARRDQNIQIAKEQLAELETAFANNEMQHDDYLARRDELEQALYSDTSSHEITTAEYAKPSIISTIFIALMIPAIAFGMYAKYGNPKLLDPEVAKTARNIPKKANGEPDIDAMVTGLRKKLEANPDNAEGWYMLGRSYMALNRFKDATYSYEQLYKLAPNDAKIMLFLADASAMANNGNVTGKPAELIEKSLKLIPNSVTGLWLGGMASSQQGNHAKAIERWTALIPLLSKQPEQANEIRGLIADAKKKLSPEAIANLPTASTKTKQKVAPEVTTKTPQATHDKSIVVTVTLSEHLKNQANANDSVFIYAKAMSGPPMPLAAKRFQVKDLPITITLDDSTAMMPAMKLSGFPKVIIGARISKSGNAIGASGDLYSEKKDIALGTKQDLMIDSVLQK</sequence>
<dbReference type="GO" id="GO:0030313">
    <property type="term" value="C:cell envelope"/>
    <property type="evidence" value="ECO:0007669"/>
    <property type="project" value="UniProtKB-SubCell"/>
</dbReference>
<accession>A0A7V2T1I2</accession>
<dbReference type="NCBIfam" id="TIGR03142">
    <property type="entry name" value="cytochro_ccmI"/>
    <property type="match status" value="1"/>
</dbReference>
<feature type="domain" description="Cytochrome c-type biogenesis protein H TPR" evidence="9">
    <location>
        <begin position="131"/>
        <end position="263"/>
    </location>
</feature>
<evidence type="ECO:0000259" key="9">
    <source>
        <dbReference type="Pfam" id="PF23914"/>
    </source>
</evidence>
<dbReference type="InterPro" id="IPR017560">
    <property type="entry name" value="Cyt_c_biogenesis_CcmI"/>
</dbReference>
<feature type="repeat" description="TPR" evidence="5">
    <location>
        <begin position="157"/>
        <end position="190"/>
    </location>
</feature>
<dbReference type="InterPro" id="IPR056413">
    <property type="entry name" value="TPR_CcmH_CycH"/>
</dbReference>
<comment type="caution">
    <text evidence="10">The sequence shown here is derived from an EMBL/GenBank/DDBJ whole genome shotgun (WGS) entry which is preliminary data.</text>
</comment>
<gene>
    <name evidence="10" type="primary">ccmI</name>
    <name evidence="10" type="ORF">ENJ51_03535</name>
</gene>
<evidence type="ECO:0000256" key="4">
    <source>
        <dbReference type="ARBA" id="ARBA00022803"/>
    </source>
</evidence>
<evidence type="ECO:0000256" key="3">
    <source>
        <dbReference type="ARBA" id="ARBA00022748"/>
    </source>
</evidence>
<keyword evidence="2" id="KW-0677">Repeat</keyword>
<evidence type="ECO:0000256" key="1">
    <source>
        <dbReference type="ARBA" id="ARBA00004196"/>
    </source>
</evidence>
<dbReference type="SUPFAM" id="SSF48452">
    <property type="entry name" value="TPR-like"/>
    <property type="match status" value="1"/>
</dbReference>
<comment type="subcellular location">
    <subcellularLocation>
        <location evidence="1">Cell envelope</location>
    </subcellularLocation>
</comment>
<dbReference type="Proteomes" id="UP000885750">
    <property type="component" value="Unassembled WGS sequence"/>
</dbReference>
<dbReference type="Pfam" id="PF23892">
    <property type="entry name" value="Ig_CycH"/>
    <property type="match status" value="1"/>
</dbReference>
<dbReference type="InterPro" id="IPR051263">
    <property type="entry name" value="C-type_cytochrome_biogenesis"/>
</dbReference>
<feature type="domain" description="Cytochrome c-type biogenesis protein H Ig-like" evidence="8">
    <location>
        <begin position="315"/>
        <end position="419"/>
    </location>
</feature>
<organism evidence="10">
    <name type="scientific">Leucothrix mucor</name>
    <dbReference type="NCBI Taxonomy" id="45248"/>
    <lineage>
        <taxon>Bacteria</taxon>
        <taxon>Pseudomonadati</taxon>
        <taxon>Pseudomonadota</taxon>
        <taxon>Gammaproteobacteria</taxon>
        <taxon>Thiotrichales</taxon>
        <taxon>Thiotrichaceae</taxon>
        <taxon>Leucothrix</taxon>
    </lineage>
</organism>
<dbReference type="PROSITE" id="PS50005">
    <property type="entry name" value="TPR"/>
    <property type="match status" value="1"/>
</dbReference>
<dbReference type="GO" id="GO:0017004">
    <property type="term" value="P:cytochrome complex assembly"/>
    <property type="evidence" value="ECO:0007669"/>
    <property type="project" value="UniProtKB-KW"/>
</dbReference>
<dbReference type="InterPro" id="IPR011990">
    <property type="entry name" value="TPR-like_helical_dom_sf"/>
</dbReference>
<feature type="coiled-coil region" evidence="6">
    <location>
        <begin position="30"/>
        <end position="57"/>
    </location>
</feature>
<dbReference type="SMART" id="SM00028">
    <property type="entry name" value="TPR"/>
    <property type="match status" value="1"/>
</dbReference>
<evidence type="ECO:0000256" key="7">
    <source>
        <dbReference type="SAM" id="Phobius"/>
    </source>
</evidence>
<keyword evidence="3" id="KW-0201">Cytochrome c-type biogenesis</keyword>
<dbReference type="PANTHER" id="PTHR47870:SF4">
    <property type="entry name" value="CYTOCHROME C-TYPE BIOGENESIS PROTEIN CYCH"/>
    <property type="match status" value="1"/>
</dbReference>
<dbReference type="EMBL" id="DRMS01000144">
    <property type="protein sequence ID" value="HFC91863.1"/>
    <property type="molecule type" value="Genomic_DNA"/>
</dbReference>
<keyword evidence="7" id="KW-0472">Membrane</keyword>
<dbReference type="Pfam" id="PF23914">
    <property type="entry name" value="TPR_CcmH_CycH"/>
    <property type="match status" value="1"/>
</dbReference>
<name>A0A7V2T1I2_LEUMU</name>
<protein>
    <submittedName>
        <fullName evidence="10">C-type cytochrome biogenesis protein CcmI</fullName>
    </submittedName>
</protein>
<keyword evidence="4 5" id="KW-0802">TPR repeat</keyword>
<feature type="transmembrane region" description="Helical" evidence="7">
    <location>
        <begin position="91"/>
        <end position="110"/>
    </location>
</feature>
<keyword evidence="7" id="KW-0812">Transmembrane</keyword>
<dbReference type="AlphaFoldDB" id="A0A7V2T1I2"/>
<evidence type="ECO:0000256" key="6">
    <source>
        <dbReference type="SAM" id="Coils"/>
    </source>
</evidence>
<dbReference type="InterPro" id="IPR019734">
    <property type="entry name" value="TPR_rpt"/>
</dbReference>
<evidence type="ECO:0000259" key="8">
    <source>
        <dbReference type="Pfam" id="PF23892"/>
    </source>
</evidence>
<dbReference type="Gene3D" id="1.25.40.10">
    <property type="entry name" value="Tetratricopeptide repeat domain"/>
    <property type="match status" value="1"/>
</dbReference>